<dbReference type="SUPFAM" id="SSF52540">
    <property type="entry name" value="P-loop containing nucleoside triphosphate hydrolases"/>
    <property type="match status" value="1"/>
</dbReference>
<evidence type="ECO:0000256" key="1">
    <source>
        <dbReference type="ARBA" id="ARBA00022741"/>
    </source>
</evidence>
<dbReference type="EMBL" id="MLAK01001371">
    <property type="protein sequence ID" value="OHS93750.1"/>
    <property type="molecule type" value="Genomic_DNA"/>
</dbReference>
<dbReference type="PROSITE" id="PS51421">
    <property type="entry name" value="RAS"/>
    <property type="match status" value="1"/>
</dbReference>
<dbReference type="AlphaFoldDB" id="A0A1J4J2U9"/>
<dbReference type="Pfam" id="PF00071">
    <property type="entry name" value="Ras"/>
    <property type="match status" value="1"/>
</dbReference>
<sequence length="188" mass="21381">MKMKKYKVVLFGPYGVGKTNIISVFCDGKYNEESKTTINANFLPANIIVDSENSVLLHIWDTAGQEKYRCLLPMYIRNADSLVLVFDISSKESFLEAEKWYYEIQNEKDVNSVTILVGNKHDLVGEVNQTQYLEFCEQNKAIFIMTSAKNGMNISDLFQLIACELIKRDMGYETSSDVSESVSFKSCC</sequence>
<name>A0A1J4J2U9_9EUKA</name>
<dbReference type="PROSITE" id="PS51419">
    <property type="entry name" value="RAB"/>
    <property type="match status" value="1"/>
</dbReference>
<evidence type="ECO:0000313" key="3">
    <source>
        <dbReference type="Proteomes" id="UP000179807"/>
    </source>
</evidence>
<dbReference type="SMART" id="SM00175">
    <property type="entry name" value="RAB"/>
    <property type="match status" value="1"/>
</dbReference>
<dbReference type="GO" id="GO:0005525">
    <property type="term" value="F:GTP binding"/>
    <property type="evidence" value="ECO:0007669"/>
    <property type="project" value="InterPro"/>
</dbReference>
<dbReference type="FunFam" id="3.40.50.300:FF:001462">
    <property type="entry name" value="Small GTP-binding protein, putative"/>
    <property type="match status" value="1"/>
</dbReference>
<comment type="caution">
    <text evidence="2">The sequence shown here is derived from an EMBL/GenBank/DDBJ whole genome shotgun (WGS) entry which is preliminary data.</text>
</comment>
<evidence type="ECO:0000313" key="2">
    <source>
        <dbReference type="EMBL" id="OHS93750.1"/>
    </source>
</evidence>
<accession>A0A1J4J2U9</accession>
<dbReference type="SMART" id="SM00174">
    <property type="entry name" value="RHO"/>
    <property type="match status" value="1"/>
</dbReference>
<gene>
    <name evidence="2" type="primary">RAB5A</name>
    <name evidence="2" type="ORF">TRFO_11524</name>
</gene>
<dbReference type="InterPro" id="IPR005225">
    <property type="entry name" value="Small_GTP-bd"/>
</dbReference>
<dbReference type="GO" id="GO:0003924">
    <property type="term" value="F:GTPase activity"/>
    <property type="evidence" value="ECO:0007669"/>
    <property type="project" value="InterPro"/>
</dbReference>
<proteinExistence type="predicted"/>
<dbReference type="PRINTS" id="PR00449">
    <property type="entry name" value="RASTRNSFRMNG"/>
</dbReference>
<dbReference type="Proteomes" id="UP000179807">
    <property type="component" value="Unassembled WGS sequence"/>
</dbReference>
<dbReference type="RefSeq" id="XP_068346887.1">
    <property type="nucleotide sequence ID" value="XM_068496087.1"/>
</dbReference>
<dbReference type="CDD" id="cd00154">
    <property type="entry name" value="Rab"/>
    <property type="match status" value="1"/>
</dbReference>
<dbReference type="Gene3D" id="3.40.50.300">
    <property type="entry name" value="P-loop containing nucleotide triphosphate hydrolases"/>
    <property type="match status" value="1"/>
</dbReference>
<dbReference type="VEuPathDB" id="TrichDB:TRFO_11524"/>
<dbReference type="SMART" id="SM00173">
    <property type="entry name" value="RAS"/>
    <property type="match status" value="1"/>
</dbReference>
<keyword evidence="3" id="KW-1185">Reference proteome</keyword>
<organism evidence="2 3">
    <name type="scientific">Tritrichomonas foetus</name>
    <dbReference type="NCBI Taxonomy" id="1144522"/>
    <lineage>
        <taxon>Eukaryota</taxon>
        <taxon>Metamonada</taxon>
        <taxon>Parabasalia</taxon>
        <taxon>Tritrichomonadida</taxon>
        <taxon>Tritrichomonadidae</taxon>
        <taxon>Tritrichomonas</taxon>
    </lineage>
</organism>
<reference evidence="2" key="1">
    <citation type="submission" date="2016-10" db="EMBL/GenBank/DDBJ databases">
        <authorList>
            <person name="Benchimol M."/>
            <person name="Almeida L.G."/>
            <person name="Vasconcelos A.T."/>
            <person name="Perreira-Neves A."/>
            <person name="Rosa I.A."/>
            <person name="Tasca T."/>
            <person name="Bogo M.R."/>
            <person name="de Souza W."/>
        </authorList>
    </citation>
    <scope>NUCLEOTIDE SEQUENCE [LARGE SCALE GENOMIC DNA]</scope>
    <source>
        <strain evidence="2">K</strain>
    </source>
</reference>
<protein>
    <submittedName>
        <fullName evidence="2">Ras-related protein Rab-5A</fullName>
    </submittedName>
</protein>
<dbReference type="PANTHER" id="PTHR47978">
    <property type="match status" value="1"/>
</dbReference>
<dbReference type="NCBIfam" id="TIGR00231">
    <property type="entry name" value="small_GTP"/>
    <property type="match status" value="1"/>
</dbReference>
<dbReference type="OrthoDB" id="10006973at2759"/>
<dbReference type="InterPro" id="IPR027417">
    <property type="entry name" value="P-loop_NTPase"/>
</dbReference>
<dbReference type="InterPro" id="IPR001806">
    <property type="entry name" value="Small_GTPase"/>
</dbReference>
<dbReference type="GeneID" id="94830791"/>
<keyword evidence="1" id="KW-0547">Nucleotide-binding</keyword>